<feature type="domain" description="Formyl transferase N-terminal" evidence="1">
    <location>
        <begin position="134"/>
        <end position="234"/>
    </location>
</feature>
<dbReference type="Pfam" id="PF00551">
    <property type="entry name" value="Formyl_trans_N"/>
    <property type="match status" value="1"/>
</dbReference>
<name>A0ABD5PCR0_9EURY</name>
<reference evidence="2 3" key="1">
    <citation type="journal article" date="2019" name="Int. J. Syst. Evol. Microbiol.">
        <title>The Global Catalogue of Microorganisms (GCM) 10K type strain sequencing project: providing services to taxonomists for standard genome sequencing and annotation.</title>
        <authorList>
            <consortium name="The Broad Institute Genomics Platform"/>
            <consortium name="The Broad Institute Genome Sequencing Center for Infectious Disease"/>
            <person name="Wu L."/>
            <person name="Ma J."/>
        </authorList>
    </citation>
    <scope>NUCLEOTIDE SEQUENCE [LARGE SCALE GENOMIC DNA]</scope>
    <source>
        <strain evidence="2 3">CGMCC 1.12553</strain>
    </source>
</reference>
<comment type="caution">
    <text evidence="2">The sequence shown here is derived from an EMBL/GenBank/DDBJ whole genome shotgun (WGS) entry which is preliminary data.</text>
</comment>
<evidence type="ECO:0000259" key="1">
    <source>
        <dbReference type="Pfam" id="PF00551"/>
    </source>
</evidence>
<dbReference type="InterPro" id="IPR036477">
    <property type="entry name" value="Formyl_transf_N_sf"/>
</dbReference>
<organism evidence="2 3">
    <name type="scientific">Halobium salinum</name>
    <dbReference type="NCBI Taxonomy" id="1364940"/>
    <lineage>
        <taxon>Archaea</taxon>
        <taxon>Methanobacteriati</taxon>
        <taxon>Methanobacteriota</taxon>
        <taxon>Stenosarchaea group</taxon>
        <taxon>Halobacteria</taxon>
        <taxon>Halobacteriales</taxon>
        <taxon>Haloferacaceae</taxon>
        <taxon>Halobium</taxon>
    </lineage>
</organism>
<keyword evidence="3" id="KW-1185">Reference proteome</keyword>
<dbReference type="InterPro" id="IPR002376">
    <property type="entry name" value="Formyl_transf_N"/>
</dbReference>
<proteinExistence type="predicted"/>
<dbReference type="Gene3D" id="3.40.50.170">
    <property type="entry name" value="Formyl transferase, N-terminal domain"/>
    <property type="match status" value="1"/>
</dbReference>
<evidence type="ECO:0000313" key="2">
    <source>
        <dbReference type="EMBL" id="MFC4358435.1"/>
    </source>
</evidence>
<sequence>MNGTEVTNETTEGDGTAHVRSVHLLLPGETLPGWAAAAVERMVAETDATVTHLVISEAEHDRSVVDSLRRVKKLREWAPVAAAHSVLDEDRSGGSVHVDEIPALAGATRTYCEPVPRESFGNDLPEFAVEELREADIAIRFGFGILLGDALSAPTHGVLSYHHGDLTKYRGQPMGFWEYVRGEDTAGVTVQRLNETLDGGEIVVLEQVAIDDADTWPEVRRRLFERSEGMLAQAVRNVEDPSVSPLEPDELGDLYTLPKGRPVATYLLKTARGLVRRQLRALRTGRRRSPVKN</sequence>
<dbReference type="RefSeq" id="WP_267623837.1">
    <property type="nucleotide sequence ID" value="NZ_JAODIW010000008.1"/>
</dbReference>
<gene>
    <name evidence="2" type="ORF">ACFO0N_10840</name>
</gene>
<evidence type="ECO:0000313" key="3">
    <source>
        <dbReference type="Proteomes" id="UP001595921"/>
    </source>
</evidence>
<dbReference type="Proteomes" id="UP001595921">
    <property type="component" value="Unassembled WGS sequence"/>
</dbReference>
<accession>A0ABD5PCR0</accession>
<protein>
    <submittedName>
        <fullName evidence="2">Formyltransferase family protein</fullName>
    </submittedName>
</protein>
<dbReference type="EMBL" id="JBHSDS010000006">
    <property type="protein sequence ID" value="MFC4358435.1"/>
    <property type="molecule type" value="Genomic_DNA"/>
</dbReference>
<dbReference type="AlphaFoldDB" id="A0ABD5PCR0"/>
<dbReference type="SUPFAM" id="SSF53328">
    <property type="entry name" value="Formyltransferase"/>
    <property type="match status" value="1"/>
</dbReference>